<comment type="caution">
    <text evidence="2">The sequence shown here is derived from an EMBL/GenBank/DDBJ whole genome shotgun (WGS) entry which is preliminary data.</text>
</comment>
<evidence type="ECO:0000313" key="3">
    <source>
        <dbReference type="Proteomes" id="UP000784294"/>
    </source>
</evidence>
<feature type="region of interest" description="Disordered" evidence="1">
    <location>
        <begin position="1"/>
        <end position="30"/>
    </location>
</feature>
<gene>
    <name evidence="2" type="ORF">PXEA_LOCUS18050</name>
</gene>
<organism evidence="2 3">
    <name type="scientific">Protopolystoma xenopodis</name>
    <dbReference type="NCBI Taxonomy" id="117903"/>
    <lineage>
        <taxon>Eukaryota</taxon>
        <taxon>Metazoa</taxon>
        <taxon>Spiralia</taxon>
        <taxon>Lophotrochozoa</taxon>
        <taxon>Platyhelminthes</taxon>
        <taxon>Monogenea</taxon>
        <taxon>Polyopisthocotylea</taxon>
        <taxon>Polystomatidea</taxon>
        <taxon>Polystomatidae</taxon>
        <taxon>Protopolystoma</taxon>
    </lineage>
</organism>
<proteinExistence type="predicted"/>
<accession>A0A3S5CP03</accession>
<sequence length="92" mass="10466">MSVLDRERTQRTSLERQLADHQKTSDQQRQQLEVELTQTKQQIKTLAEQIAIQQNQLKDKAKTVDNPQKRGQIGKIAGKSDILSQLAILLSS</sequence>
<dbReference type="EMBL" id="CAAALY010068674">
    <property type="protein sequence ID" value="VEL24610.1"/>
    <property type="molecule type" value="Genomic_DNA"/>
</dbReference>
<dbReference type="AlphaFoldDB" id="A0A3S5CP03"/>
<protein>
    <submittedName>
        <fullName evidence="2">Uncharacterized protein</fullName>
    </submittedName>
</protein>
<evidence type="ECO:0000313" key="2">
    <source>
        <dbReference type="EMBL" id="VEL24610.1"/>
    </source>
</evidence>
<evidence type="ECO:0000256" key="1">
    <source>
        <dbReference type="SAM" id="MobiDB-lite"/>
    </source>
</evidence>
<reference evidence="2" key="1">
    <citation type="submission" date="2018-11" db="EMBL/GenBank/DDBJ databases">
        <authorList>
            <consortium name="Pathogen Informatics"/>
        </authorList>
    </citation>
    <scope>NUCLEOTIDE SEQUENCE</scope>
</reference>
<feature type="compositionally biased region" description="Basic and acidic residues" evidence="1">
    <location>
        <begin position="1"/>
        <end position="26"/>
    </location>
</feature>
<keyword evidence="3" id="KW-1185">Reference proteome</keyword>
<name>A0A3S5CP03_9PLAT</name>
<dbReference type="Proteomes" id="UP000784294">
    <property type="component" value="Unassembled WGS sequence"/>
</dbReference>